<proteinExistence type="predicted"/>
<gene>
    <name evidence="11" type="ORF">P5673_012183</name>
</gene>
<evidence type="ECO:0000256" key="4">
    <source>
        <dbReference type="ARBA" id="ARBA00022806"/>
    </source>
</evidence>
<keyword evidence="3" id="KW-0378">Hydrolase</keyword>
<evidence type="ECO:0000256" key="7">
    <source>
        <dbReference type="SAM" id="MobiDB-lite"/>
    </source>
</evidence>
<dbReference type="GO" id="GO:0005524">
    <property type="term" value="F:ATP binding"/>
    <property type="evidence" value="ECO:0007669"/>
    <property type="project" value="UniProtKB-KW"/>
</dbReference>
<dbReference type="CDD" id="cd18787">
    <property type="entry name" value="SF2_C_DEAD"/>
    <property type="match status" value="1"/>
</dbReference>
<dbReference type="PROSITE" id="PS51195">
    <property type="entry name" value="Q_MOTIF"/>
    <property type="match status" value="1"/>
</dbReference>
<feature type="domain" description="Helicase C-terminal" evidence="9">
    <location>
        <begin position="452"/>
        <end position="628"/>
    </location>
</feature>
<feature type="domain" description="DEAD-box RNA helicase Q" evidence="10">
    <location>
        <begin position="227"/>
        <end position="255"/>
    </location>
</feature>
<evidence type="ECO:0000256" key="2">
    <source>
        <dbReference type="ARBA" id="ARBA00022741"/>
    </source>
</evidence>
<dbReference type="Gene3D" id="3.40.50.300">
    <property type="entry name" value="P-loop containing nucleotide triphosphate hydrolases"/>
    <property type="match status" value="2"/>
</dbReference>
<evidence type="ECO:0000259" key="10">
    <source>
        <dbReference type="PROSITE" id="PS51195"/>
    </source>
</evidence>
<dbReference type="PROSITE" id="PS51194">
    <property type="entry name" value="HELICASE_CTER"/>
    <property type="match status" value="1"/>
</dbReference>
<feature type="region of interest" description="Disordered" evidence="7">
    <location>
        <begin position="617"/>
        <end position="636"/>
    </location>
</feature>
<dbReference type="InterPro" id="IPR001650">
    <property type="entry name" value="Helicase_C-like"/>
</dbReference>
<dbReference type="CDD" id="cd00268">
    <property type="entry name" value="DEADc"/>
    <property type="match status" value="1"/>
</dbReference>
<evidence type="ECO:0000256" key="6">
    <source>
        <dbReference type="PROSITE-ProRule" id="PRU00552"/>
    </source>
</evidence>
<feature type="region of interest" description="Disordered" evidence="7">
    <location>
        <begin position="40"/>
        <end position="95"/>
    </location>
</feature>
<dbReference type="EMBL" id="JARQWQ010000022">
    <property type="protein sequence ID" value="KAK2564690.1"/>
    <property type="molecule type" value="Genomic_DNA"/>
</dbReference>
<evidence type="ECO:0000313" key="12">
    <source>
        <dbReference type="Proteomes" id="UP001249851"/>
    </source>
</evidence>
<dbReference type="Pfam" id="PF00271">
    <property type="entry name" value="Helicase_C"/>
    <property type="match status" value="1"/>
</dbReference>
<keyword evidence="2" id="KW-0547">Nucleotide-binding</keyword>
<feature type="domain" description="Helicase ATP-binding" evidence="8">
    <location>
        <begin position="258"/>
        <end position="441"/>
    </location>
</feature>
<dbReference type="Pfam" id="PF13368">
    <property type="entry name" value="Toprim_C_rpt"/>
    <property type="match status" value="1"/>
</dbReference>
<dbReference type="GO" id="GO:0003724">
    <property type="term" value="F:RNA helicase activity"/>
    <property type="evidence" value="ECO:0007669"/>
    <property type="project" value="UniProtKB-EC"/>
</dbReference>
<dbReference type="Gene3D" id="3.30.60.220">
    <property type="match status" value="1"/>
</dbReference>
<evidence type="ECO:0000313" key="11">
    <source>
        <dbReference type="EMBL" id="KAK2564690.1"/>
    </source>
</evidence>
<feature type="short sequence motif" description="Q motif" evidence="6">
    <location>
        <begin position="227"/>
        <end position="255"/>
    </location>
</feature>
<dbReference type="EC" id="3.6.4.13" evidence="1"/>
<reference evidence="11" key="1">
    <citation type="journal article" date="2023" name="G3 (Bethesda)">
        <title>Whole genome assembly and annotation of the endangered Caribbean coral Acropora cervicornis.</title>
        <authorList>
            <person name="Selwyn J.D."/>
            <person name="Vollmer S.V."/>
        </authorList>
    </citation>
    <scope>NUCLEOTIDE SEQUENCE</scope>
    <source>
        <strain evidence="11">K2</strain>
    </source>
</reference>
<reference evidence="11" key="2">
    <citation type="journal article" date="2023" name="Science">
        <title>Genomic signatures of disease resistance in endangered staghorn corals.</title>
        <authorList>
            <person name="Vollmer S.V."/>
            <person name="Selwyn J.D."/>
            <person name="Despard B.A."/>
            <person name="Roesel C.L."/>
        </authorList>
    </citation>
    <scope>NUCLEOTIDE SEQUENCE</scope>
    <source>
        <strain evidence="11">K2</strain>
    </source>
</reference>
<name>A0AAD9QP17_ACRCE</name>
<dbReference type="InterPro" id="IPR011545">
    <property type="entry name" value="DEAD/DEAH_box_helicase_dom"/>
</dbReference>
<dbReference type="InterPro" id="IPR025589">
    <property type="entry name" value="Toprim_C_rpt"/>
</dbReference>
<organism evidence="11 12">
    <name type="scientific">Acropora cervicornis</name>
    <name type="common">Staghorn coral</name>
    <dbReference type="NCBI Taxonomy" id="6130"/>
    <lineage>
        <taxon>Eukaryota</taxon>
        <taxon>Metazoa</taxon>
        <taxon>Cnidaria</taxon>
        <taxon>Anthozoa</taxon>
        <taxon>Hexacorallia</taxon>
        <taxon>Scleractinia</taxon>
        <taxon>Astrocoeniina</taxon>
        <taxon>Acroporidae</taxon>
        <taxon>Acropora</taxon>
    </lineage>
</organism>
<dbReference type="InterPro" id="IPR044742">
    <property type="entry name" value="DEAD/DEAH_RhlB"/>
</dbReference>
<dbReference type="PANTHER" id="PTHR47958">
    <property type="entry name" value="ATP-DEPENDENT RNA HELICASE DBP3"/>
    <property type="match status" value="1"/>
</dbReference>
<keyword evidence="4 11" id="KW-0347">Helicase</keyword>
<dbReference type="SUPFAM" id="SSF52540">
    <property type="entry name" value="P-loop containing nucleoside triphosphate hydrolases"/>
    <property type="match status" value="1"/>
</dbReference>
<dbReference type="GO" id="GO:0016787">
    <property type="term" value="F:hydrolase activity"/>
    <property type="evidence" value="ECO:0007669"/>
    <property type="project" value="UniProtKB-KW"/>
</dbReference>
<dbReference type="InterPro" id="IPR014001">
    <property type="entry name" value="Helicase_ATP-bd"/>
</dbReference>
<evidence type="ECO:0000256" key="3">
    <source>
        <dbReference type="ARBA" id="ARBA00022801"/>
    </source>
</evidence>
<dbReference type="AlphaFoldDB" id="A0AAD9QP17"/>
<dbReference type="InterPro" id="IPR027417">
    <property type="entry name" value="P-loop_NTPase"/>
</dbReference>
<dbReference type="SMART" id="SM00487">
    <property type="entry name" value="DEXDc"/>
    <property type="match status" value="1"/>
</dbReference>
<dbReference type="CDD" id="cd23022">
    <property type="entry name" value="zf-HIT_DDX59"/>
    <property type="match status" value="1"/>
</dbReference>
<evidence type="ECO:0000256" key="5">
    <source>
        <dbReference type="ARBA" id="ARBA00022840"/>
    </source>
</evidence>
<dbReference type="Pfam" id="PF00270">
    <property type="entry name" value="DEAD"/>
    <property type="match status" value="1"/>
</dbReference>
<comment type="caution">
    <text evidence="11">The sequence shown here is derived from an EMBL/GenBank/DDBJ whole genome shotgun (WGS) entry which is preliminary data.</text>
</comment>
<keyword evidence="5" id="KW-0067">ATP-binding</keyword>
<dbReference type="PROSITE" id="PS51192">
    <property type="entry name" value="HELICASE_ATP_BIND_1"/>
    <property type="match status" value="1"/>
</dbReference>
<feature type="compositionally biased region" description="Basic and acidic residues" evidence="7">
    <location>
        <begin position="40"/>
        <end position="57"/>
    </location>
</feature>
<accession>A0AAD9QP17</accession>
<dbReference type="Proteomes" id="UP001249851">
    <property type="component" value="Unassembled WGS sequence"/>
</dbReference>
<sequence length="656" mass="73820">MLIKMEAMFIPRSLKRKETAKSDCSRTFIRKRNLQTEKYQLIDERSKDSVQETEPRNTEISTSTRRPLDEPNLSEEGNDHEEEEEEEIVSYSKKQRWPTPGEPVCVVCGRYGAYIVDQTDKDVCSLECKARHLKDVTAKKAKELLNERSSSCNQSLQGISVTETTTDSLDSMNSSTQMSMFLLDDGKSKLYYKEHPFITGLSLNQVDDIRINLNIRVKGEEVSKPILEFQHCQFTETLNENLAQFGYLTPTPVQMQVIPSALSLRDVMACAQTGSGKTAAFLLPMIQIIYSEIDWELQNKKSINTESPRGLIMAPTRELCMQIEKQAKELMKGLPHMKTALLVGGLPLPPQLHRLRSGVQIVVATPGRLQEIVAQSGVDLSSIKCFVLDEVDVMLQMGFDCQVQDIIDKLPARKQTLMFSATIPSSIESMATKLLINPVYTLVGSPSAPADSVKQVVLWVEDKSKKKRLFSILQDSKHFRPPIVVFVDSKMGADLLAEAVREVCEIHCLPMHGDKLQSERSKTLESFQAGDCPVLVCTSLLGRGIDLPNVSQVINFDMPSSVEEYIHQVGRAGRLGKTGWALTFINNTNKNVFLGLVDSLQPLGVKLPQELLNSPYLQQQRQRTKDTLRKRKHKDTVTHENLMDLIKKNSRKKKAP</sequence>
<evidence type="ECO:0000259" key="8">
    <source>
        <dbReference type="PROSITE" id="PS51192"/>
    </source>
</evidence>
<dbReference type="GO" id="GO:0003676">
    <property type="term" value="F:nucleic acid binding"/>
    <property type="evidence" value="ECO:0007669"/>
    <property type="project" value="InterPro"/>
</dbReference>
<evidence type="ECO:0000259" key="9">
    <source>
        <dbReference type="PROSITE" id="PS51194"/>
    </source>
</evidence>
<keyword evidence="12" id="KW-1185">Reference proteome</keyword>
<protein>
    <recommendedName>
        <fullName evidence="1">RNA helicase</fullName>
        <ecNumber evidence="1">3.6.4.13</ecNumber>
    </recommendedName>
</protein>
<dbReference type="InterPro" id="IPR014014">
    <property type="entry name" value="RNA_helicase_DEAD_Q_motif"/>
</dbReference>
<feature type="compositionally biased region" description="Acidic residues" evidence="7">
    <location>
        <begin position="72"/>
        <end position="88"/>
    </location>
</feature>
<evidence type="ECO:0000256" key="1">
    <source>
        <dbReference type="ARBA" id="ARBA00012552"/>
    </source>
</evidence>
<dbReference type="SMART" id="SM00490">
    <property type="entry name" value="HELICc"/>
    <property type="match status" value="1"/>
</dbReference>